<dbReference type="Gene3D" id="3.30.70.330">
    <property type="match status" value="1"/>
</dbReference>
<name>A0A6A2WSU1_HIBSY</name>
<dbReference type="SMART" id="SM00360">
    <property type="entry name" value="RRM"/>
    <property type="match status" value="1"/>
</dbReference>
<dbReference type="InterPro" id="IPR038765">
    <property type="entry name" value="Papain-like_cys_pep_sf"/>
</dbReference>
<evidence type="ECO:0000256" key="4">
    <source>
        <dbReference type="PROSITE-ProRule" id="PRU00176"/>
    </source>
</evidence>
<evidence type="ECO:0000313" key="6">
    <source>
        <dbReference type="EMBL" id="KAE8657750.1"/>
    </source>
</evidence>
<dbReference type="InterPro" id="IPR012677">
    <property type="entry name" value="Nucleotide-bd_a/b_plait_sf"/>
</dbReference>
<sequence>MDRLYILVCISPYFTYAIRGLDNITFGYDRQRLSVEWAKGERGRHRDGSSSVTNQRPTKTLFVINFDPICTRDRDILRHFEPYGKVLHVCIRRNFAFVQFTAQEGATKALEATQRSKLLDRVVSVEYALRDDDEKDDRYGSPRIGGGYGRRGLVLAETKFLILQFDKSCEDLSIISPTDFFCGALALSANLSLILQAMFGQSAIQKPWEGGCILILVKQSMTDRYYMRKEDGVYDVTKRYTRNWNEVLSRRTITRESSLVEALDEDLLSTDDAPISLPGRQSGDKQWRIPRSEFGTNSLSSSACEVRIYRDEHVTKIYNAFSFILHKFVEEYVIASKGEVL</sequence>
<dbReference type="Gene3D" id="3.10.620.30">
    <property type="match status" value="1"/>
</dbReference>
<proteinExistence type="predicted"/>
<dbReference type="InterPro" id="IPR035979">
    <property type="entry name" value="RBD_domain_sf"/>
</dbReference>
<dbReference type="EMBL" id="VEPZ02001755">
    <property type="protein sequence ID" value="KAE8657750.1"/>
    <property type="molecule type" value="Genomic_DNA"/>
</dbReference>
<evidence type="ECO:0000256" key="2">
    <source>
        <dbReference type="ARBA" id="ARBA00022728"/>
    </source>
</evidence>
<protein>
    <submittedName>
        <fullName evidence="6">Serine/arginine-rich splicing factor RS31A</fullName>
    </submittedName>
</protein>
<dbReference type="GO" id="GO:0003723">
    <property type="term" value="F:RNA binding"/>
    <property type="evidence" value="ECO:0007669"/>
    <property type="project" value="UniProtKB-UniRule"/>
</dbReference>
<dbReference type="Proteomes" id="UP000436088">
    <property type="component" value="Unassembled WGS sequence"/>
</dbReference>
<keyword evidence="1" id="KW-0507">mRNA processing</keyword>
<evidence type="ECO:0000259" key="5">
    <source>
        <dbReference type="PROSITE" id="PS50102"/>
    </source>
</evidence>
<dbReference type="SUPFAM" id="SSF54001">
    <property type="entry name" value="Cysteine proteinases"/>
    <property type="match status" value="1"/>
</dbReference>
<feature type="domain" description="RRM" evidence="5">
    <location>
        <begin position="59"/>
        <end position="130"/>
    </location>
</feature>
<dbReference type="Pfam" id="PF00076">
    <property type="entry name" value="RRM_1"/>
    <property type="match status" value="1"/>
</dbReference>
<evidence type="ECO:0000256" key="1">
    <source>
        <dbReference type="ARBA" id="ARBA00022664"/>
    </source>
</evidence>
<accession>A0A6A2WSU1</accession>
<keyword evidence="7" id="KW-1185">Reference proteome</keyword>
<reference evidence="6" key="1">
    <citation type="submission" date="2019-09" db="EMBL/GenBank/DDBJ databases">
        <title>Draft genome information of white flower Hibiscus syriacus.</title>
        <authorList>
            <person name="Kim Y.-M."/>
        </authorList>
    </citation>
    <scope>NUCLEOTIDE SEQUENCE [LARGE SCALE GENOMIC DNA]</scope>
    <source>
        <strain evidence="6">YM2019G1</strain>
    </source>
</reference>
<keyword evidence="3" id="KW-0508">mRNA splicing</keyword>
<dbReference type="GO" id="GO:0005681">
    <property type="term" value="C:spliceosomal complex"/>
    <property type="evidence" value="ECO:0007669"/>
    <property type="project" value="UniProtKB-KW"/>
</dbReference>
<comment type="caution">
    <text evidence="6">The sequence shown here is derived from an EMBL/GenBank/DDBJ whole genome shotgun (WGS) entry which is preliminary data.</text>
</comment>
<dbReference type="PROSITE" id="PS50102">
    <property type="entry name" value="RRM"/>
    <property type="match status" value="1"/>
</dbReference>
<dbReference type="InterPro" id="IPR050907">
    <property type="entry name" value="SRSF"/>
</dbReference>
<dbReference type="SUPFAM" id="SSF54928">
    <property type="entry name" value="RNA-binding domain, RBD"/>
    <property type="match status" value="1"/>
</dbReference>
<keyword evidence="4" id="KW-0694">RNA-binding</keyword>
<gene>
    <name evidence="6" type="ORF">F3Y22_tig00116983pilonHSYRG00098</name>
</gene>
<evidence type="ECO:0000313" key="7">
    <source>
        <dbReference type="Proteomes" id="UP000436088"/>
    </source>
</evidence>
<organism evidence="6 7">
    <name type="scientific">Hibiscus syriacus</name>
    <name type="common">Rose of Sharon</name>
    <dbReference type="NCBI Taxonomy" id="106335"/>
    <lineage>
        <taxon>Eukaryota</taxon>
        <taxon>Viridiplantae</taxon>
        <taxon>Streptophyta</taxon>
        <taxon>Embryophyta</taxon>
        <taxon>Tracheophyta</taxon>
        <taxon>Spermatophyta</taxon>
        <taxon>Magnoliopsida</taxon>
        <taxon>eudicotyledons</taxon>
        <taxon>Gunneridae</taxon>
        <taxon>Pentapetalae</taxon>
        <taxon>rosids</taxon>
        <taxon>malvids</taxon>
        <taxon>Malvales</taxon>
        <taxon>Malvaceae</taxon>
        <taxon>Malvoideae</taxon>
        <taxon>Hibiscus</taxon>
    </lineage>
</organism>
<evidence type="ECO:0000256" key="3">
    <source>
        <dbReference type="ARBA" id="ARBA00023187"/>
    </source>
</evidence>
<dbReference type="GO" id="GO:0006397">
    <property type="term" value="P:mRNA processing"/>
    <property type="evidence" value="ECO:0007669"/>
    <property type="project" value="UniProtKB-KW"/>
</dbReference>
<dbReference type="InterPro" id="IPR000504">
    <property type="entry name" value="RRM_dom"/>
</dbReference>
<keyword evidence="2" id="KW-0747">Spliceosome</keyword>
<dbReference type="GO" id="GO:0008380">
    <property type="term" value="P:RNA splicing"/>
    <property type="evidence" value="ECO:0007669"/>
    <property type="project" value="UniProtKB-KW"/>
</dbReference>
<dbReference type="AlphaFoldDB" id="A0A6A2WSU1"/>
<dbReference type="PANTHER" id="PTHR23147">
    <property type="entry name" value="SERINE/ARGININE RICH SPLICING FACTOR"/>
    <property type="match status" value="1"/>
</dbReference>